<dbReference type="PANTHER" id="PTHR43046">
    <property type="entry name" value="GDP-MANNOSE MANNOSYL HYDROLASE"/>
    <property type="match status" value="1"/>
</dbReference>
<reference evidence="5 6" key="1">
    <citation type="journal article" date="2015" name="Genome Announc.">
        <title>Expanding the biotechnology potential of lactobacilli through comparative genomics of 213 strains and associated genera.</title>
        <authorList>
            <person name="Sun Z."/>
            <person name="Harris H.M."/>
            <person name="McCann A."/>
            <person name="Guo C."/>
            <person name="Argimon S."/>
            <person name="Zhang W."/>
            <person name="Yang X."/>
            <person name="Jeffery I.B."/>
            <person name="Cooney J.C."/>
            <person name="Kagawa T.F."/>
            <person name="Liu W."/>
            <person name="Song Y."/>
            <person name="Salvetti E."/>
            <person name="Wrobel A."/>
            <person name="Rasinkangas P."/>
            <person name="Parkhill J."/>
            <person name="Rea M.C."/>
            <person name="O'Sullivan O."/>
            <person name="Ritari J."/>
            <person name="Douillard F.P."/>
            <person name="Paul Ross R."/>
            <person name="Yang R."/>
            <person name="Briner A.E."/>
            <person name="Felis G.E."/>
            <person name="de Vos W.M."/>
            <person name="Barrangou R."/>
            <person name="Klaenhammer T.R."/>
            <person name="Caufield P.W."/>
            <person name="Cui Y."/>
            <person name="Zhang H."/>
            <person name="O'Toole P.W."/>
        </authorList>
    </citation>
    <scope>NUCLEOTIDE SEQUENCE [LARGE SCALE GENOMIC DNA]</scope>
    <source>
        <strain evidence="5 6">DSM 20003</strain>
    </source>
</reference>
<dbReference type="EMBL" id="AZDA01000041">
    <property type="protein sequence ID" value="KRK39611.1"/>
    <property type="molecule type" value="Genomic_DNA"/>
</dbReference>
<protein>
    <recommendedName>
        <fullName evidence="4">Nudix hydrolase domain-containing protein</fullName>
    </recommendedName>
</protein>
<dbReference type="RefSeq" id="WP_057904185.1">
    <property type="nucleotide sequence ID" value="NZ_AZDA01000041.1"/>
</dbReference>
<evidence type="ECO:0000256" key="1">
    <source>
        <dbReference type="ARBA" id="ARBA00001946"/>
    </source>
</evidence>
<dbReference type="InterPro" id="IPR000086">
    <property type="entry name" value="NUDIX_hydrolase_dom"/>
</dbReference>
<dbReference type="InterPro" id="IPR020084">
    <property type="entry name" value="NUDIX_hydrolase_CS"/>
</dbReference>
<proteinExistence type="inferred from homology"/>
<organism evidence="5 6">
    <name type="scientific">Loigolactobacillus bifermentans DSM 20003</name>
    <dbReference type="NCBI Taxonomy" id="1423726"/>
    <lineage>
        <taxon>Bacteria</taxon>
        <taxon>Bacillati</taxon>
        <taxon>Bacillota</taxon>
        <taxon>Bacilli</taxon>
        <taxon>Lactobacillales</taxon>
        <taxon>Lactobacillaceae</taxon>
        <taxon>Loigolactobacillus</taxon>
    </lineage>
</organism>
<dbReference type="PROSITE" id="PS00893">
    <property type="entry name" value="NUDIX_BOX"/>
    <property type="match status" value="1"/>
</dbReference>
<dbReference type="PATRIC" id="fig|1423726.3.peg.2438"/>
<dbReference type="OrthoDB" id="9786032at2"/>
<dbReference type="AlphaFoldDB" id="A0A0R1GZ13"/>
<dbReference type="Proteomes" id="UP000051461">
    <property type="component" value="Unassembled WGS sequence"/>
</dbReference>
<comment type="caution">
    <text evidence="5">The sequence shown here is derived from an EMBL/GenBank/DDBJ whole genome shotgun (WGS) entry which is preliminary data.</text>
</comment>
<dbReference type="PRINTS" id="PR00502">
    <property type="entry name" value="NUDIXFAMILY"/>
</dbReference>
<dbReference type="InterPro" id="IPR015797">
    <property type="entry name" value="NUDIX_hydrolase-like_dom_sf"/>
</dbReference>
<dbReference type="CDD" id="cd04693">
    <property type="entry name" value="NUDIX_Hydrolase"/>
    <property type="match status" value="1"/>
</dbReference>
<comment type="similarity">
    <text evidence="3">Belongs to the Nudix hydrolase family.</text>
</comment>
<comment type="cofactor">
    <cofactor evidence="1">
        <name>Mg(2+)</name>
        <dbReference type="ChEBI" id="CHEBI:18420"/>
    </cofactor>
</comment>
<keyword evidence="6" id="KW-1185">Reference proteome</keyword>
<dbReference type="GO" id="GO:0016787">
    <property type="term" value="F:hydrolase activity"/>
    <property type="evidence" value="ECO:0007669"/>
    <property type="project" value="UniProtKB-KW"/>
</dbReference>
<evidence type="ECO:0000313" key="5">
    <source>
        <dbReference type="EMBL" id="KRK39611.1"/>
    </source>
</evidence>
<evidence type="ECO:0000256" key="3">
    <source>
        <dbReference type="RuleBase" id="RU003476"/>
    </source>
</evidence>
<sequence length="171" mass="19785">MERWDIYDKNKQKTGRTMARNDWRMVPGDYHLTVIGILQRPDGRFLITQRKMDKDWGAGWWEVTGGGVRAGETSEQAVRRELREETTLDVSQAQGGYAFTYQRDNPAEQNNYFVDVYKFIMAFDKTDIAMQAEEVSHFDIVTADQIKAYADQGIFLHYNALKTLFVAPTND</sequence>
<evidence type="ECO:0000313" key="6">
    <source>
        <dbReference type="Proteomes" id="UP000051461"/>
    </source>
</evidence>
<evidence type="ECO:0000259" key="4">
    <source>
        <dbReference type="PROSITE" id="PS51462"/>
    </source>
</evidence>
<dbReference type="STRING" id="1423726.FC07_GL002348"/>
<gene>
    <name evidence="5" type="ORF">FC07_GL002348</name>
</gene>
<accession>A0A0R1GZ13</accession>
<dbReference type="SUPFAM" id="SSF55811">
    <property type="entry name" value="Nudix"/>
    <property type="match status" value="1"/>
</dbReference>
<dbReference type="PANTHER" id="PTHR43046:SF14">
    <property type="entry name" value="MUTT_NUDIX FAMILY PROTEIN"/>
    <property type="match status" value="1"/>
</dbReference>
<dbReference type="Pfam" id="PF00293">
    <property type="entry name" value="NUDIX"/>
    <property type="match status" value="1"/>
</dbReference>
<dbReference type="InterPro" id="IPR020476">
    <property type="entry name" value="Nudix_hydrolase"/>
</dbReference>
<evidence type="ECO:0000256" key="2">
    <source>
        <dbReference type="ARBA" id="ARBA00022801"/>
    </source>
</evidence>
<name>A0A0R1GZ13_9LACO</name>
<feature type="domain" description="Nudix hydrolase" evidence="4">
    <location>
        <begin position="29"/>
        <end position="163"/>
    </location>
</feature>
<dbReference type="PROSITE" id="PS51462">
    <property type="entry name" value="NUDIX"/>
    <property type="match status" value="1"/>
</dbReference>
<dbReference type="Gene3D" id="3.90.79.10">
    <property type="entry name" value="Nucleoside Triphosphate Pyrophosphohydrolase"/>
    <property type="match status" value="1"/>
</dbReference>
<keyword evidence="2 3" id="KW-0378">Hydrolase</keyword>